<evidence type="ECO:0000256" key="7">
    <source>
        <dbReference type="HAMAP-Rule" id="MF_00259"/>
    </source>
</evidence>
<evidence type="ECO:0000259" key="10">
    <source>
        <dbReference type="Pfam" id="PF08669"/>
    </source>
</evidence>
<dbReference type="Gene3D" id="3.30.70.1400">
    <property type="entry name" value="Aminomethyltransferase beta-barrel domains"/>
    <property type="match status" value="1"/>
</dbReference>
<dbReference type="Proteomes" id="UP000469440">
    <property type="component" value="Unassembled WGS sequence"/>
</dbReference>
<protein>
    <recommendedName>
        <fullName evidence="2 7">Aminomethyltransferase</fullName>
        <ecNumber evidence="2 7">2.1.2.10</ecNumber>
    </recommendedName>
    <alternativeName>
        <fullName evidence="5 7">Glycine cleavage system T protein</fullName>
    </alternativeName>
</protein>
<keyword evidence="4 7" id="KW-0808">Transferase</keyword>
<accession>A0A6N8HZF3</accession>
<dbReference type="NCBIfam" id="NF001567">
    <property type="entry name" value="PRK00389.1"/>
    <property type="match status" value="1"/>
</dbReference>
<dbReference type="InterPro" id="IPR022903">
    <property type="entry name" value="GcvT_bac"/>
</dbReference>
<dbReference type="Pfam" id="PF01571">
    <property type="entry name" value="GCV_T"/>
    <property type="match status" value="1"/>
</dbReference>
<dbReference type="Gene3D" id="2.40.30.110">
    <property type="entry name" value="Aminomethyltransferase beta-barrel domains"/>
    <property type="match status" value="1"/>
</dbReference>
<gene>
    <name evidence="7 11" type="primary">gcvT</name>
    <name evidence="11" type="ORF">CAFE_19520</name>
</gene>
<dbReference type="InterPro" id="IPR006223">
    <property type="entry name" value="GcvT"/>
</dbReference>
<evidence type="ECO:0000256" key="6">
    <source>
        <dbReference type="ARBA" id="ARBA00047665"/>
    </source>
</evidence>
<evidence type="ECO:0000313" key="11">
    <source>
        <dbReference type="EMBL" id="MVB11244.1"/>
    </source>
</evidence>
<dbReference type="GO" id="GO:0008168">
    <property type="term" value="F:methyltransferase activity"/>
    <property type="evidence" value="ECO:0007669"/>
    <property type="project" value="UniProtKB-KW"/>
</dbReference>
<evidence type="ECO:0000256" key="3">
    <source>
        <dbReference type="ARBA" id="ARBA00022576"/>
    </source>
</evidence>
<dbReference type="FunFam" id="4.10.1250.10:FF:000001">
    <property type="entry name" value="Aminomethyltransferase"/>
    <property type="match status" value="1"/>
</dbReference>
<dbReference type="GO" id="GO:0004047">
    <property type="term" value="F:aminomethyltransferase activity"/>
    <property type="evidence" value="ECO:0007669"/>
    <property type="project" value="UniProtKB-UniRule"/>
</dbReference>
<evidence type="ECO:0000259" key="9">
    <source>
        <dbReference type="Pfam" id="PF01571"/>
    </source>
</evidence>
<sequence>MESKTPLYNRHVAAGGKIVPFAGYLLPVQYPSGVIAEHMAVRTAAGLFDISHMGEIILEGKDALANLHHILTNDFTGMYDGRVRYTLMCYDDGGVVDDLVVCRMSESKYLLVVNAANRKKDAEWIKAHLKGDVRFEDISDHVAQIALQGPKAPEILKKLAGESSIPQKYYTFVEKGAVGGISCLVSRTGYTGELGYELYCAPQDAERLWDLLLEAGREYGLIPCGLGARDTLRLEAAMPLYGHEMDETINPFEAGLSFGVKMDSHDFIGKNALAGKIQPSRVRVGLAVTGRGIARGGEPVLINGKAVGKNTSGTFCPFLKSAIAMALIDSGNTEIGTDVELDIRGRRVAAQITALPFYKRAK</sequence>
<dbReference type="InterPro" id="IPR027266">
    <property type="entry name" value="TrmE/GcvT-like"/>
</dbReference>
<dbReference type="InterPro" id="IPR006222">
    <property type="entry name" value="GCVT_N"/>
</dbReference>
<dbReference type="OrthoDB" id="9774591at2"/>
<dbReference type="AlphaFoldDB" id="A0A6N8HZF3"/>
<dbReference type="HAMAP" id="MF_00259">
    <property type="entry name" value="GcvT"/>
    <property type="match status" value="1"/>
</dbReference>
<dbReference type="FunFam" id="2.40.30.110:FF:000003">
    <property type="entry name" value="Aminomethyltransferase"/>
    <property type="match status" value="1"/>
</dbReference>
<reference evidence="11 12" key="1">
    <citation type="submission" date="2019-09" db="EMBL/GenBank/DDBJ databases">
        <title>Genome sequence of Clostridium sp. EA1.</title>
        <authorList>
            <person name="Poehlein A."/>
            <person name="Bengelsdorf F.R."/>
            <person name="Daniel R."/>
        </authorList>
    </citation>
    <scope>NUCLEOTIDE SEQUENCE [LARGE SCALE GENOMIC DNA]</scope>
    <source>
        <strain evidence="11 12">EA1</strain>
    </source>
</reference>
<organism evidence="11 12">
    <name type="scientific">Caproicibacter fermentans</name>
    <dbReference type="NCBI Taxonomy" id="2576756"/>
    <lineage>
        <taxon>Bacteria</taxon>
        <taxon>Bacillati</taxon>
        <taxon>Bacillota</taxon>
        <taxon>Clostridia</taxon>
        <taxon>Eubacteriales</taxon>
        <taxon>Acutalibacteraceae</taxon>
        <taxon>Caproicibacter</taxon>
    </lineage>
</organism>
<comment type="similarity">
    <text evidence="1 7">Belongs to the GcvT family.</text>
</comment>
<dbReference type="Pfam" id="PF08669">
    <property type="entry name" value="GCV_T_C"/>
    <property type="match status" value="1"/>
</dbReference>
<dbReference type="InterPro" id="IPR013977">
    <property type="entry name" value="GcvT_C"/>
</dbReference>
<dbReference type="Gene3D" id="4.10.1250.10">
    <property type="entry name" value="Aminomethyltransferase fragment"/>
    <property type="match status" value="1"/>
</dbReference>
<dbReference type="NCBIfam" id="TIGR00528">
    <property type="entry name" value="gcvT"/>
    <property type="match status" value="1"/>
</dbReference>
<feature type="binding site" evidence="8">
    <location>
        <position position="197"/>
    </location>
    <ligand>
        <name>substrate</name>
    </ligand>
</feature>
<evidence type="ECO:0000256" key="5">
    <source>
        <dbReference type="ARBA" id="ARBA00031395"/>
    </source>
</evidence>
<evidence type="ECO:0000256" key="2">
    <source>
        <dbReference type="ARBA" id="ARBA00012616"/>
    </source>
</evidence>
<dbReference type="RefSeq" id="WP_156990554.1">
    <property type="nucleotide sequence ID" value="NZ_VWXL01000053.1"/>
</dbReference>
<evidence type="ECO:0000313" key="12">
    <source>
        <dbReference type="Proteomes" id="UP000469440"/>
    </source>
</evidence>
<dbReference type="GO" id="GO:0019464">
    <property type="term" value="P:glycine decarboxylation via glycine cleavage system"/>
    <property type="evidence" value="ECO:0007669"/>
    <property type="project" value="UniProtKB-UniRule"/>
</dbReference>
<dbReference type="PIRSF" id="PIRSF006487">
    <property type="entry name" value="GcvT"/>
    <property type="match status" value="1"/>
</dbReference>
<keyword evidence="11" id="KW-0489">Methyltransferase</keyword>
<evidence type="ECO:0000256" key="1">
    <source>
        <dbReference type="ARBA" id="ARBA00008609"/>
    </source>
</evidence>
<keyword evidence="3 7" id="KW-0032">Aminotransferase</keyword>
<feature type="domain" description="Aminomethyltransferase C-terminal" evidence="10">
    <location>
        <begin position="281"/>
        <end position="359"/>
    </location>
</feature>
<dbReference type="InterPro" id="IPR028896">
    <property type="entry name" value="GcvT/YgfZ/DmdA"/>
</dbReference>
<comment type="caution">
    <text evidence="11">The sequence shown here is derived from an EMBL/GenBank/DDBJ whole genome shotgun (WGS) entry which is preliminary data.</text>
</comment>
<keyword evidence="12" id="KW-1185">Reference proteome</keyword>
<evidence type="ECO:0000256" key="8">
    <source>
        <dbReference type="PIRSR" id="PIRSR006487-1"/>
    </source>
</evidence>
<comment type="catalytic activity">
    <reaction evidence="6 7">
        <text>N(6)-[(R)-S(8)-aminomethyldihydrolipoyl]-L-lysyl-[protein] + (6S)-5,6,7,8-tetrahydrofolate = N(6)-[(R)-dihydrolipoyl]-L-lysyl-[protein] + (6R)-5,10-methylene-5,6,7,8-tetrahydrofolate + NH4(+)</text>
        <dbReference type="Rhea" id="RHEA:16945"/>
        <dbReference type="Rhea" id="RHEA-COMP:10475"/>
        <dbReference type="Rhea" id="RHEA-COMP:10492"/>
        <dbReference type="ChEBI" id="CHEBI:15636"/>
        <dbReference type="ChEBI" id="CHEBI:28938"/>
        <dbReference type="ChEBI" id="CHEBI:57453"/>
        <dbReference type="ChEBI" id="CHEBI:83100"/>
        <dbReference type="ChEBI" id="CHEBI:83143"/>
        <dbReference type="EC" id="2.1.2.10"/>
    </reaction>
</comment>
<dbReference type="GO" id="GO:0005829">
    <property type="term" value="C:cytosol"/>
    <property type="evidence" value="ECO:0007669"/>
    <property type="project" value="TreeGrafter"/>
</dbReference>
<dbReference type="EMBL" id="VWXL01000053">
    <property type="protein sequence ID" value="MVB11244.1"/>
    <property type="molecule type" value="Genomic_DNA"/>
</dbReference>
<comment type="function">
    <text evidence="7">The glycine cleavage system catalyzes the degradation of glycine.</text>
</comment>
<dbReference type="GO" id="GO:0008483">
    <property type="term" value="F:transaminase activity"/>
    <property type="evidence" value="ECO:0007669"/>
    <property type="project" value="UniProtKB-KW"/>
</dbReference>
<dbReference type="GO" id="GO:0032259">
    <property type="term" value="P:methylation"/>
    <property type="evidence" value="ECO:0007669"/>
    <property type="project" value="UniProtKB-KW"/>
</dbReference>
<dbReference type="EC" id="2.1.2.10" evidence="2 7"/>
<dbReference type="InterPro" id="IPR029043">
    <property type="entry name" value="GcvT/YgfZ_C"/>
</dbReference>
<proteinExistence type="inferred from homology"/>
<dbReference type="GO" id="GO:0005960">
    <property type="term" value="C:glycine cleavage complex"/>
    <property type="evidence" value="ECO:0007669"/>
    <property type="project" value="InterPro"/>
</dbReference>
<dbReference type="PANTHER" id="PTHR43757:SF2">
    <property type="entry name" value="AMINOMETHYLTRANSFERASE, MITOCHONDRIAL"/>
    <property type="match status" value="1"/>
</dbReference>
<evidence type="ECO:0000256" key="4">
    <source>
        <dbReference type="ARBA" id="ARBA00022679"/>
    </source>
</evidence>
<dbReference type="PANTHER" id="PTHR43757">
    <property type="entry name" value="AMINOMETHYLTRANSFERASE"/>
    <property type="match status" value="1"/>
</dbReference>
<name>A0A6N8HZF3_9FIRM</name>
<dbReference type="Gene3D" id="3.30.1360.120">
    <property type="entry name" value="Probable tRNA modification gtpase trme, domain 1"/>
    <property type="match status" value="1"/>
</dbReference>
<dbReference type="FunFam" id="3.30.70.1400:FF:000001">
    <property type="entry name" value="Aminomethyltransferase"/>
    <property type="match status" value="1"/>
</dbReference>
<feature type="domain" description="GCVT N-terminal" evidence="9">
    <location>
        <begin position="7"/>
        <end position="263"/>
    </location>
</feature>
<dbReference type="SUPFAM" id="SSF101790">
    <property type="entry name" value="Aminomethyltransferase beta-barrel domain"/>
    <property type="match status" value="1"/>
</dbReference>
<dbReference type="SUPFAM" id="SSF103025">
    <property type="entry name" value="Folate-binding domain"/>
    <property type="match status" value="1"/>
</dbReference>
<comment type="subunit">
    <text evidence="7">The glycine cleavage system is composed of four proteins: P, T, L and H.</text>
</comment>